<dbReference type="Proteomes" id="UP000614996">
    <property type="component" value="Unassembled WGS sequence"/>
</dbReference>
<proteinExistence type="predicted"/>
<organism evidence="1 2">
    <name type="scientific">Actinocatenispora comari</name>
    <dbReference type="NCBI Taxonomy" id="2807577"/>
    <lineage>
        <taxon>Bacteria</taxon>
        <taxon>Bacillati</taxon>
        <taxon>Actinomycetota</taxon>
        <taxon>Actinomycetes</taxon>
        <taxon>Micromonosporales</taxon>
        <taxon>Micromonosporaceae</taxon>
        <taxon>Actinocatenispora</taxon>
    </lineage>
</organism>
<evidence type="ECO:0000313" key="2">
    <source>
        <dbReference type="Proteomes" id="UP000614996"/>
    </source>
</evidence>
<gene>
    <name evidence="1" type="ORF">NUM_06040</name>
</gene>
<accession>A0A8J4A5G1</accession>
<dbReference type="AlphaFoldDB" id="A0A8J4A5G1"/>
<evidence type="ECO:0000313" key="1">
    <source>
        <dbReference type="EMBL" id="GIL25349.1"/>
    </source>
</evidence>
<sequence>MGWVARHTRADPFLGKRRAEPRIRAVRARSLSHSPPIADSVVVVVSPASTTDAA</sequence>
<protein>
    <submittedName>
        <fullName evidence="1">Uncharacterized protein</fullName>
    </submittedName>
</protein>
<reference evidence="2" key="1">
    <citation type="journal article" date="2021" name="Int. J. Syst. Evol. Microbiol.">
        <title>Actinocatenispora comari sp. nov., an endophytic actinomycete isolated from aerial parts of Comarum salesowianum.</title>
        <authorList>
            <person name="Oyunbileg N."/>
            <person name="Iizaka Y."/>
            <person name="Hamada M."/>
            <person name="Davaapurev B.O."/>
            <person name="Fukumoto A."/>
            <person name="Tsetseg B."/>
            <person name="Kato F."/>
            <person name="Tamura T."/>
            <person name="Batkhuu J."/>
            <person name="Anzai Y."/>
        </authorList>
    </citation>
    <scope>NUCLEOTIDE SEQUENCE [LARGE SCALE GENOMIC DNA]</scope>
    <source>
        <strain evidence="2">NUM-2625</strain>
    </source>
</reference>
<name>A0A8J4A5G1_9ACTN</name>
<dbReference type="EMBL" id="BOPO01000006">
    <property type="protein sequence ID" value="GIL25349.1"/>
    <property type="molecule type" value="Genomic_DNA"/>
</dbReference>
<comment type="caution">
    <text evidence="1">The sequence shown here is derived from an EMBL/GenBank/DDBJ whole genome shotgun (WGS) entry which is preliminary data.</text>
</comment>
<keyword evidence="2" id="KW-1185">Reference proteome</keyword>